<accession>A0AA86V0T4</accession>
<keyword evidence="2" id="KW-1185">Reference proteome</keyword>
<name>A0AA86V0T4_9FABA</name>
<protein>
    <submittedName>
        <fullName evidence="1">Uncharacterized protein</fullName>
    </submittedName>
</protein>
<dbReference type="Proteomes" id="UP001189624">
    <property type="component" value="Chromosome 1"/>
</dbReference>
<organism evidence="1 2">
    <name type="scientific">Sphenostylis stenocarpa</name>
    <dbReference type="NCBI Taxonomy" id="92480"/>
    <lineage>
        <taxon>Eukaryota</taxon>
        <taxon>Viridiplantae</taxon>
        <taxon>Streptophyta</taxon>
        <taxon>Embryophyta</taxon>
        <taxon>Tracheophyta</taxon>
        <taxon>Spermatophyta</taxon>
        <taxon>Magnoliopsida</taxon>
        <taxon>eudicotyledons</taxon>
        <taxon>Gunneridae</taxon>
        <taxon>Pentapetalae</taxon>
        <taxon>rosids</taxon>
        <taxon>fabids</taxon>
        <taxon>Fabales</taxon>
        <taxon>Fabaceae</taxon>
        <taxon>Papilionoideae</taxon>
        <taxon>50 kb inversion clade</taxon>
        <taxon>NPAAA clade</taxon>
        <taxon>indigoferoid/millettioid clade</taxon>
        <taxon>Phaseoleae</taxon>
        <taxon>Sphenostylis</taxon>
    </lineage>
</organism>
<evidence type="ECO:0000313" key="1">
    <source>
        <dbReference type="EMBL" id="CAJ1781583.1"/>
    </source>
</evidence>
<proteinExistence type="predicted"/>
<dbReference type="EMBL" id="OY731398">
    <property type="protein sequence ID" value="CAJ1781583.1"/>
    <property type="molecule type" value="Genomic_DNA"/>
</dbReference>
<dbReference type="Gramene" id="rna-AYBTSS11_LOCUS101">
    <property type="protein sequence ID" value="CAJ1781583.1"/>
    <property type="gene ID" value="gene-AYBTSS11_LOCUS101"/>
</dbReference>
<reference evidence="1" key="1">
    <citation type="submission" date="2023-10" db="EMBL/GenBank/DDBJ databases">
        <authorList>
            <person name="Domelevo Entfellner J.-B."/>
        </authorList>
    </citation>
    <scope>NUCLEOTIDE SEQUENCE</scope>
</reference>
<evidence type="ECO:0000313" key="2">
    <source>
        <dbReference type="Proteomes" id="UP001189624"/>
    </source>
</evidence>
<gene>
    <name evidence="1" type="ORF">AYBTSS11_LOCUS101</name>
</gene>
<sequence length="125" mass="14350">MADSEGDGFRGWVRERVGFTAKEEKNNHEQTTGVWMDKILESSNVEGRWIPWDQSGQVLRIMRQNQTNVGNKDTKGLCCGCGMPRGPSNVAFFTIWLFLRLLSADPRDKTSDVNAFYWREENKFG</sequence>
<dbReference type="AlphaFoldDB" id="A0AA86V0T4"/>